<proteinExistence type="inferred from homology"/>
<dbReference type="RefSeq" id="XP_060408719.1">
    <property type="nucleotide sequence ID" value="XM_060555838.1"/>
</dbReference>
<keyword evidence="7" id="KW-1185">Reference proteome</keyword>
<dbReference type="InterPro" id="IPR050121">
    <property type="entry name" value="Cytochrome_P450_monoxygenase"/>
</dbReference>
<dbReference type="CDD" id="cd11069">
    <property type="entry name" value="CYP_FUM15-like"/>
    <property type="match status" value="1"/>
</dbReference>
<dbReference type="Gene3D" id="1.10.630.10">
    <property type="entry name" value="Cytochrome P450"/>
    <property type="match status" value="1"/>
</dbReference>
<evidence type="ECO:0000313" key="7">
    <source>
        <dbReference type="Proteomes" id="UP001230504"/>
    </source>
</evidence>
<evidence type="ECO:0000256" key="5">
    <source>
        <dbReference type="PIRSR" id="PIRSR602401-1"/>
    </source>
</evidence>
<dbReference type="GO" id="GO:0005506">
    <property type="term" value="F:iron ion binding"/>
    <property type="evidence" value="ECO:0007669"/>
    <property type="project" value="InterPro"/>
</dbReference>
<dbReference type="PRINTS" id="PR00463">
    <property type="entry name" value="EP450I"/>
</dbReference>
<reference evidence="6" key="1">
    <citation type="submission" date="2021-06" db="EMBL/GenBank/DDBJ databases">
        <title>Comparative genomics, transcriptomics and evolutionary studies reveal genomic signatures of adaptation to plant cell wall in hemibiotrophic fungi.</title>
        <authorList>
            <consortium name="DOE Joint Genome Institute"/>
            <person name="Baroncelli R."/>
            <person name="Diaz J.F."/>
            <person name="Benocci T."/>
            <person name="Peng M."/>
            <person name="Battaglia E."/>
            <person name="Haridas S."/>
            <person name="Andreopoulos W."/>
            <person name="Labutti K."/>
            <person name="Pangilinan J."/>
            <person name="Floch G.L."/>
            <person name="Makela M.R."/>
            <person name="Henrissat B."/>
            <person name="Grigoriev I.V."/>
            <person name="Crouch J.A."/>
            <person name="De Vries R.P."/>
            <person name="Sukno S.A."/>
            <person name="Thon M.R."/>
        </authorList>
    </citation>
    <scope>NUCLEOTIDE SEQUENCE</scope>
    <source>
        <strain evidence="6">CBS 125086</strain>
    </source>
</reference>
<dbReference type="InterPro" id="IPR001128">
    <property type="entry name" value="Cyt_P450"/>
</dbReference>
<keyword evidence="2 5" id="KW-0349">Heme</keyword>
<evidence type="ECO:0000256" key="2">
    <source>
        <dbReference type="ARBA" id="ARBA00022617"/>
    </source>
</evidence>
<keyword evidence="3 5" id="KW-0479">Metal-binding</keyword>
<dbReference type="Pfam" id="PF00067">
    <property type="entry name" value="p450"/>
    <property type="match status" value="1"/>
</dbReference>
<evidence type="ECO:0000256" key="3">
    <source>
        <dbReference type="ARBA" id="ARBA00022723"/>
    </source>
</evidence>
<comment type="cofactor">
    <cofactor evidence="5">
        <name>heme</name>
        <dbReference type="ChEBI" id="CHEBI:30413"/>
    </cofactor>
</comment>
<dbReference type="GO" id="GO:0020037">
    <property type="term" value="F:heme binding"/>
    <property type="evidence" value="ECO:0007669"/>
    <property type="project" value="InterPro"/>
</dbReference>
<dbReference type="InterPro" id="IPR036396">
    <property type="entry name" value="Cyt_P450_sf"/>
</dbReference>
<accession>A0AAD8PNR4</accession>
<dbReference type="GeneID" id="85440078"/>
<protein>
    <submittedName>
        <fullName evidence="6">Cytochrome P450</fullName>
    </submittedName>
</protein>
<comment type="caution">
    <text evidence="6">The sequence shown here is derived from an EMBL/GenBank/DDBJ whole genome shotgun (WGS) entry which is preliminary data.</text>
</comment>
<dbReference type="Proteomes" id="UP001230504">
    <property type="component" value="Unassembled WGS sequence"/>
</dbReference>
<comment type="similarity">
    <text evidence="1">Belongs to the cytochrome P450 family.</text>
</comment>
<organism evidence="6 7">
    <name type="scientific">Colletotrichum navitas</name>
    <dbReference type="NCBI Taxonomy" id="681940"/>
    <lineage>
        <taxon>Eukaryota</taxon>
        <taxon>Fungi</taxon>
        <taxon>Dikarya</taxon>
        <taxon>Ascomycota</taxon>
        <taxon>Pezizomycotina</taxon>
        <taxon>Sordariomycetes</taxon>
        <taxon>Hypocreomycetidae</taxon>
        <taxon>Glomerellales</taxon>
        <taxon>Glomerellaceae</taxon>
        <taxon>Colletotrichum</taxon>
        <taxon>Colletotrichum graminicola species complex</taxon>
    </lineage>
</organism>
<sequence>MLPGDRVPIVSANAIKTFLIITLACRFIYRAAIYPRFVSTLRHYPTAPVGIPFIGQGFAQFSHPRGAAFLELMKTIPNSGVIRYFSFFNTEYLLLTNSEALSEVLVRRPYDFEKSPAARNLIRRFTGSKLLTAEGEEHKHVRKSMRPAFHFRKIKDLYPVFWAKATAMTDDIQGCAQPGGNGTVTGNITTWVEKAMLNTIGRSVFGVDVDDEESRNKLLKLFATGGSTGWDLQLVFMVSAFLPRWTLKFIPGGINKRIDEAHAGAQMACEALLNERKKSPQTEDQKDILGQFIESKSFTDEELKDQIPSLLAAGFEPTSAAFAWVVWYLIQHPNWQTQLRDEIKANIPYRFLTESPAEFDPKVLDSLPILNAVCNESFRFMPTSPVISRQARCETTILGQRVPKGTRLLLTPYAINHFEESYGPTAGTFDPGRWLNDNGTANNSGGAQSNYAFLTFLHGPRKCIGDLYAKATVRAFVASLVGRFEFEMAREGDVPMPGGMLTVKPKGGIEIKLRPVNPW</sequence>
<dbReference type="PRINTS" id="PR00385">
    <property type="entry name" value="P450"/>
</dbReference>
<dbReference type="SUPFAM" id="SSF48264">
    <property type="entry name" value="Cytochrome P450"/>
    <property type="match status" value="1"/>
</dbReference>
<dbReference type="PANTHER" id="PTHR24305">
    <property type="entry name" value="CYTOCHROME P450"/>
    <property type="match status" value="1"/>
</dbReference>
<name>A0AAD8PNR4_9PEZI</name>
<dbReference type="AlphaFoldDB" id="A0AAD8PNR4"/>
<keyword evidence="4 5" id="KW-0408">Iron</keyword>
<dbReference type="InterPro" id="IPR002401">
    <property type="entry name" value="Cyt_P450_E_grp-I"/>
</dbReference>
<evidence type="ECO:0000313" key="6">
    <source>
        <dbReference type="EMBL" id="KAK1573005.1"/>
    </source>
</evidence>
<dbReference type="EMBL" id="JAHLJV010000100">
    <property type="protein sequence ID" value="KAK1573005.1"/>
    <property type="molecule type" value="Genomic_DNA"/>
</dbReference>
<evidence type="ECO:0000256" key="4">
    <source>
        <dbReference type="ARBA" id="ARBA00023004"/>
    </source>
</evidence>
<evidence type="ECO:0000256" key="1">
    <source>
        <dbReference type="ARBA" id="ARBA00010617"/>
    </source>
</evidence>
<dbReference type="GO" id="GO:0004497">
    <property type="term" value="F:monooxygenase activity"/>
    <property type="evidence" value="ECO:0007669"/>
    <property type="project" value="InterPro"/>
</dbReference>
<dbReference type="PANTHER" id="PTHR24305:SF166">
    <property type="entry name" value="CYTOCHROME P450 12A4, MITOCHONDRIAL-RELATED"/>
    <property type="match status" value="1"/>
</dbReference>
<feature type="binding site" description="axial binding residue" evidence="5">
    <location>
        <position position="463"/>
    </location>
    <ligand>
        <name>heme</name>
        <dbReference type="ChEBI" id="CHEBI:30413"/>
    </ligand>
    <ligandPart>
        <name>Fe</name>
        <dbReference type="ChEBI" id="CHEBI:18248"/>
    </ligandPart>
</feature>
<dbReference type="GO" id="GO:0016705">
    <property type="term" value="F:oxidoreductase activity, acting on paired donors, with incorporation or reduction of molecular oxygen"/>
    <property type="evidence" value="ECO:0007669"/>
    <property type="project" value="InterPro"/>
</dbReference>
<gene>
    <name evidence="6" type="ORF">LY79DRAFT_526489</name>
</gene>